<gene>
    <name evidence="3" type="ORF">AXF42_Ash000908</name>
</gene>
<dbReference type="Pfam" id="PF05347">
    <property type="entry name" value="Complex1_LYR"/>
    <property type="match status" value="1"/>
</dbReference>
<proteinExistence type="inferred from homology"/>
<reference evidence="3 4" key="1">
    <citation type="journal article" date="2017" name="Nature">
        <title>The Apostasia genome and the evolution of orchids.</title>
        <authorList>
            <person name="Zhang G.Q."/>
            <person name="Liu K.W."/>
            <person name="Li Z."/>
            <person name="Lohaus R."/>
            <person name="Hsiao Y.Y."/>
            <person name="Niu S.C."/>
            <person name="Wang J.Y."/>
            <person name="Lin Y.C."/>
            <person name="Xu Q."/>
            <person name="Chen L.J."/>
            <person name="Yoshida K."/>
            <person name="Fujiwara S."/>
            <person name="Wang Z.W."/>
            <person name="Zhang Y.Q."/>
            <person name="Mitsuda N."/>
            <person name="Wang M."/>
            <person name="Liu G.H."/>
            <person name="Pecoraro L."/>
            <person name="Huang H.X."/>
            <person name="Xiao X.J."/>
            <person name="Lin M."/>
            <person name="Wu X.Y."/>
            <person name="Wu W.L."/>
            <person name="Chen Y.Y."/>
            <person name="Chang S.B."/>
            <person name="Sakamoto S."/>
            <person name="Ohme-Takagi M."/>
            <person name="Yagi M."/>
            <person name="Zeng S.J."/>
            <person name="Shen C.Y."/>
            <person name="Yeh C.M."/>
            <person name="Luo Y.B."/>
            <person name="Tsai W.C."/>
            <person name="Van de Peer Y."/>
            <person name="Liu Z.J."/>
        </authorList>
    </citation>
    <scope>NUCLEOTIDE SEQUENCE [LARGE SCALE GENOMIC DNA]</scope>
    <source>
        <strain evidence="4">cv. Shenzhen</strain>
        <tissue evidence="3">Stem</tissue>
    </source>
</reference>
<dbReference type="AlphaFoldDB" id="A0A2I0ATD6"/>
<dbReference type="EMBL" id="KZ451950">
    <property type="protein sequence ID" value="PKA58815.1"/>
    <property type="molecule type" value="Genomic_DNA"/>
</dbReference>
<protein>
    <submittedName>
        <fullName evidence="3">LYR motif-containing protein</fullName>
    </submittedName>
</protein>
<organism evidence="3 4">
    <name type="scientific">Apostasia shenzhenica</name>
    <dbReference type="NCBI Taxonomy" id="1088818"/>
    <lineage>
        <taxon>Eukaryota</taxon>
        <taxon>Viridiplantae</taxon>
        <taxon>Streptophyta</taxon>
        <taxon>Embryophyta</taxon>
        <taxon>Tracheophyta</taxon>
        <taxon>Spermatophyta</taxon>
        <taxon>Magnoliopsida</taxon>
        <taxon>Liliopsida</taxon>
        <taxon>Asparagales</taxon>
        <taxon>Orchidaceae</taxon>
        <taxon>Apostasioideae</taxon>
        <taxon>Apostasia</taxon>
    </lineage>
</organism>
<dbReference type="STRING" id="1088818.A0A2I0ATD6"/>
<dbReference type="PANTHER" id="PTHR36758">
    <property type="entry name" value="OS01G0342800 PROTEIN"/>
    <property type="match status" value="1"/>
</dbReference>
<dbReference type="InterPro" id="IPR008011">
    <property type="entry name" value="Complex1_LYR_dom"/>
</dbReference>
<feature type="domain" description="Complex 1 LYR protein" evidence="2">
    <location>
        <begin position="43"/>
        <end position="93"/>
    </location>
</feature>
<evidence type="ECO:0000256" key="1">
    <source>
        <dbReference type="ARBA" id="ARBA00025757"/>
    </source>
</evidence>
<evidence type="ECO:0000259" key="2">
    <source>
        <dbReference type="Pfam" id="PF05347"/>
    </source>
</evidence>
<dbReference type="PANTHER" id="PTHR36758:SF1">
    <property type="entry name" value="OS01G0342800 PROTEIN"/>
    <property type="match status" value="1"/>
</dbReference>
<accession>A0A2I0ATD6</accession>
<sequence length="157" mass="18055">MGETLGIEVIMLRGEIATIKINFYSSARVSSAFILSAVMERGLRAYLEVLRLVRRLPAEARPYYAKYARENFVNYRELYDPSSLPDLLRRAYNHSLWVLNKVSLCSSYLSFSLLLLLLFFCEKFLPFESQPASFLRMLQKAMGRGISLSQQKLLNVA</sequence>
<dbReference type="CDD" id="cd20269">
    <property type="entry name" value="Complex1_LYR_LYRM9"/>
    <property type="match status" value="1"/>
</dbReference>
<evidence type="ECO:0000313" key="3">
    <source>
        <dbReference type="EMBL" id="PKA58815.1"/>
    </source>
</evidence>
<keyword evidence="4" id="KW-1185">Reference proteome</keyword>
<dbReference type="OrthoDB" id="190541at2759"/>
<dbReference type="Proteomes" id="UP000236161">
    <property type="component" value="Unassembled WGS sequence"/>
</dbReference>
<comment type="similarity">
    <text evidence="1">Belongs to the complex I LYR family. LYRM9 subfamily.</text>
</comment>
<evidence type="ECO:0000313" key="4">
    <source>
        <dbReference type="Proteomes" id="UP000236161"/>
    </source>
</evidence>
<dbReference type="InterPro" id="IPR045291">
    <property type="entry name" value="Complex1_LYR_LYRM9"/>
</dbReference>
<name>A0A2I0ATD6_9ASPA</name>